<keyword evidence="2" id="KW-1185">Reference proteome</keyword>
<accession>A0A1E5HC86</accession>
<dbReference type="AlphaFoldDB" id="A0A1E5HC86"/>
<protein>
    <submittedName>
        <fullName evidence="1">Uncharacterized protein</fullName>
    </submittedName>
</protein>
<dbReference type="STRING" id="1131292.BCR24_15560"/>
<dbReference type="Proteomes" id="UP000094469">
    <property type="component" value="Unassembled WGS sequence"/>
</dbReference>
<organism evidence="1 2">
    <name type="scientific">Enterococcus ureilyticus</name>
    <dbReference type="NCBI Taxonomy" id="1131292"/>
    <lineage>
        <taxon>Bacteria</taxon>
        <taxon>Bacillati</taxon>
        <taxon>Bacillota</taxon>
        <taxon>Bacilli</taxon>
        <taxon>Lactobacillales</taxon>
        <taxon>Enterococcaceae</taxon>
        <taxon>Enterococcus</taxon>
    </lineage>
</organism>
<dbReference type="OrthoDB" id="2185806at2"/>
<gene>
    <name evidence="1" type="ORF">BCR24_15560</name>
</gene>
<sequence length="82" mass="9293">MEEKEISLTNDELAEKATKLTGIATRIKIMERLIENIEYSRIKKDDFAIHYQINSGLLGDIKGNLSEIKGEIQVISNEICPD</sequence>
<evidence type="ECO:0000313" key="1">
    <source>
        <dbReference type="EMBL" id="OEG22435.1"/>
    </source>
</evidence>
<evidence type="ECO:0000313" key="2">
    <source>
        <dbReference type="Proteomes" id="UP000094469"/>
    </source>
</evidence>
<dbReference type="EMBL" id="MIKC01000017">
    <property type="protein sequence ID" value="OEG22435.1"/>
    <property type="molecule type" value="Genomic_DNA"/>
</dbReference>
<proteinExistence type="predicted"/>
<dbReference type="RefSeq" id="WP_069640149.1">
    <property type="nucleotide sequence ID" value="NZ_JAFBEZ010000020.1"/>
</dbReference>
<comment type="caution">
    <text evidence="1">The sequence shown here is derived from an EMBL/GenBank/DDBJ whole genome shotgun (WGS) entry which is preliminary data.</text>
</comment>
<reference evidence="2" key="1">
    <citation type="submission" date="2016-09" db="EMBL/GenBank/DDBJ databases">
        <authorList>
            <person name="Gulvik C.A."/>
        </authorList>
    </citation>
    <scope>NUCLEOTIDE SEQUENCE [LARGE SCALE GENOMIC DNA]</scope>
    <source>
        <strain evidence="2">LMG 26676</strain>
    </source>
</reference>
<name>A0A1E5HC86_9ENTE</name>